<evidence type="ECO:0000313" key="2">
    <source>
        <dbReference type="EMBL" id="KAB8760602.1"/>
    </source>
</evidence>
<comment type="caution">
    <text evidence="2">The sequence shown here is derived from an EMBL/GenBank/DDBJ whole genome shotgun (WGS) entry which is preliminary data.</text>
</comment>
<sequence>MKFTAVTAALVGSALATPFSFPLSNGFPNPSTDVIGLIQQHAGGTLPNTPLPKDVTPDVVTALQLIAANEIFEVAYFTELYHNITNHIHGYDLAKYNKTFVVDAIHRIRAQEELHGLGANAILKSVGSQPIPPCKYEFPVTTFEDAIALANTFTDVVLGVLPQVQLLGGTKGGKDGSSLIPLIGSILGQEAEQDGWFRTLLGKPPSAAPFLTPTTPQFALAAVSMFLVPGSCPPVYNDITKKIGALAPLTVASISEQKSEAQFSVKGKLDAKHNALVYVSGQSAPVTVDIQNVQTKGGVTTFSAAFPYKITATSGFAEGLSVAAVTKCKRAYANVADVATDTLFGPGLIERH</sequence>
<evidence type="ECO:0000313" key="3">
    <source>
        <dbReference type="Proteomes" id="UP000327013"/>
    </source>
</evidence>
<dbReference type="AlphaFoldDB" id="A0A5N6L4G7"/>
<feature type="signal peptide" evidence="1">
    <location>
        <begin position="1"/>
        <end position="16"/>
    </location>
</feature>
<protein>
    <recommendedName>
        <fullName evidence="4">Late sexual development protein</fullName>
    </recommendedName>
</protein>
<gene>
    <name evidence="2" type="ORF">FH972_026594</name>
</gene>
<feature type="chain" id="PRO_5024290822" description="Late sexual development protein" evidence="1">
    <location>
        <begin position="17"/>
        <end position="352"/>
    </location>
</feature>
<keyword evidence="3" id="KW-1185">Reference proteome</keyword>
<accession>A0A5N6L4G7</accession>
<dbReference type="OrthoDB" id="5293813at2759"/>
<dbReference type="EMBL" id="VIBQ01000100">
    <property type="protein sequence ID" value="KAB8760602.1"/>
    <property type="molecule type" value="Genomic_DNA"/>
</dbReference>
<evidence type="ECO:0008006" key="4">
    <source>
        <dbReference type="Google" id="ProtNLM"/>
    </source>
</evidence>
<dbReference type="Proteomes" id="UP000327013">
    <property type="component" value="Unassembled WGS sequence"/>
</dbReference>
<dbReference type="Pfam" id="PF13668">
    <property type="entry name" value="Ferritin_2"/>
    <property type="match status" value="1"/>
</dbReference>
<proteinExistence type="predicted"/>
<keyword evidence="1" id="KW-0732">Signal</keyword>
<name>A0A5N6L4G7_9ROSI</name>
<reference evidence="2 3" key="1">
    <citation type="submission" date="2019-06" db="EMBL/GenBank/DDBJ databases">
        <title>A chromosomal-level reference genome of Carpinus fangiana (Coryloideae, Betulaceae).</title>
        <authorList>
            <person name="Yang X."/>
            <person name="Wang Z."/>
            <person name="Zhang L."/>
            <person name="Hao G."/>
            <person name="Liu J."/>
            <person name="Yang Y."/>
        </authorList>
    </citation>
    <scope>NUCLEOTIDE SEQUENCE [LARGE SCALE GENOMIC DNA]</scope>
    <source>
        <strain evidence="2">Cfa_2016G</strain>
        <tissue evidence="2">Leaf</tissue>
    </source>
</reference>
<organism evidence="2 3">
    <name type="scientific">Carpinus fangiana</name>
    <dbReference type="NCBI Taxonomy" id="176857"/>
    <lineage>
        <taxon>Eukaryota</taxon>
        <taxon>Viridiplantae</taxon>
        <taxon>Streptophyta</taxon>
        <taxon>Embryophyta</taxon>
        <taxon>Tracheophyta</taxon>
        <taxon>Spermatophyta</taxon>
        <taxon>Magnoliopsida</taxon>
        <taxon>eudicotyledons</taxon>
        <taxon>Gunneridae</taxon>
        <taxon>Pentapetalae</taxon>
        <taxon>rosids</taxon>
        <taxon>fabids</taxon>
        <taxon>Fagales</taxon>
        <taxon>Betulaceae</taxon>
        <taxon>Carpinus</taxon>
    </lineage>
</organism>
<evidence type="ECO:0000256" key="1">
    <source>
        <dbReference type="SAM" id="SignalP"/>
    </source>
</evidence>